<dbReference type="SUPFAM" id="SSF81301">
    <property type="entry name" value="Nucleotidyltransferase"/>
    <property type="match status" value="1"/>
</dbReference>
<dbReference type="PANTHER" id="PTHR34310">
    <property type="entry name" value="DUF427 DOMAIN PROTEIN (AFU_ORTHOLOGUE AFUA_3G02220)"/>
    <property type="match status" value="1"/>
</dbReference>
<dbReference type="Gene3D" id="3.30.460.10">
    <property type="entry name" value="Beta Polymerase, domain 2"/>
    <property type="match status" value="1"/>
</dbReference>
<keyword evidence="3" id="KW-1185">Reference proteome</keyword>
<evidence type="ECO:0000259" key="1">
    <source>
        <dbReference type="Pfam" id="PF04248"/>
    </source>
</evidence>
<evidence type="ECO:0000313" key="2">
    <source>
        <dbReference type="EMBL" id="WPH03825.1"/>
    </source>
</evidence>
<dbReference type="EMBL" id="CP138590">
    <property type="protein sequence ID" value="WPH03825.1"/>
    <property type="molecule type" value="Genomic_DNA"/>
</dbReference>
<dbReference type="Gene3D" id="2.170.150.40">
    <property type="entry name" value="Domain of unknown function (DUF427)"/>
    <property type="match status" value="2"/>
</dbReference>
<dbReference type="PANTHER" id="PTHR34310:SF9">
    <property type="entry name" value="BLR5716 PROTEIN"/>
    <property type="match status" value="1"/>
</dbReference>
<accession>A0AAQ3RCB1</accession>
<proteinExistence type="predicted"/>
<name>A0AAQ3RCB1_9PEZI</name>
<organism evidence="2 3">
    <name type="scientific">Acrodontium crateriforme</name>
    <dbReference type="NCBI Taxonomy" id="150365"/>
    <lineage>
        <taxon>Eukaryota</taxon>
        <taxon>Fungi</taxon>
        <taxon>Dikarya</taxon>
        <taxon>Ascomycota</taxon>
        <taxon>Pezizomycotina</taxon>
        <taxon>Dothideomycetes</taxon>
        <taxon>Dothideomycetidae</taxon>
        <taxon>Mycosphaerellales</taxon>
        <taxon>Teratosphaeriaceae</taxon>
        <taxon>Acrodontium</taxon>
    </lineage>
</organism>
<dbReference type="Pfam" id="PF04248">
    <property type="entry name" value="NTP_transf_9"/>
    <property type="match status" value="2"/>
</dbReference>
<dbReference type="InterPro" id="IPR007344">
    <property type="entry name" value="GrpB/CoaE"/>
</dbReference>
<gene>
    <name evidence="2" type="ORF">R9X50_00670800</name>
</gene>
<dbReference type="Proteomes" id="UP001303373">
    <property type="component" value="Chromosome 11"/>
</dbReference>
<sequence length="493" mass="55572">MTMDSTPGFKYQGLNASIAAVLEEHEDDPFEVERVAFRDPKQQLPLTVEPYNPAWPFHFQEIRARIVAAIGTTALFIAHVGSTSIPGIAAKPVIDIDMVVKDVEDEASYVPALEAVGFQFLFRQPKWHAHRFLVGNQPISCNLHVFGKQCPEVEKHRIFRDYLLGCDEDRELYARTKLQAVAASIREGENVQGYNGRKEKVILQILKRAFQSLGYLPDDDVKATTTGDTDLAKLARKLGTEGPFRTMPTPRMVKALFGGVYVFRTTKAVFVWEHRFYPHFYIPKSAITQSEGVTLETGESILDVGGKVIAHQCTLKAGSKSTQRVIAFSDDLSGAAEPLKGLIKIEFPAMDMWFEEDTPIGNKAHPKDPFVRVEILQSERHIKVSIEGTVIAETNTAMHLYETNLPARYYMPLSAIDPKILRPSKTTSHCPYKGDSQYYHVEINGKIFQDIFWYYTNPTLESARIAGLVCPYNEKVDIELDGKKMTRPKTHFV</sequence>
<dbReference type="InterPro" id="IPR043519">
    <property type="entry name" value="NT_sf"/>
</dbReference>
<dbReference type="AlphaFoldDB" id="A0AAQ3RCB1"/>
<protein>
    <recommendedName>
        <fullName evidence="1">DUF427 domain-containing protein</fullName>
    </recommendedName>
</protein>
<reference evidence="2 3" key="1">
    <citation type="submission" date="2023-11" db="EMBL/GenBank/DDBJ databases">
        <title>An acidophilic fungus is an integral part of prey digestion in a carnivorous sundew plant.</title>
        <authorList>
            <person name="Tsai I.J."/>
        </authorList>
    </citation>
    <scope>NUCLEOTIDE SEQUENCE [LARGE SCALE GENOMIC DNA]</scope>
    <source>
        <strain evidence="2">169a</strain>
    </source>
</reference>
<feature type="domain" description="DUF427" evidence="1">
    <location>
        <begin position="382"/>
        <end position="474"/>
    </location>
</feature>
<dbReference type="InterPro" id="IPR038694">
    <property type="entry name" value="DUF427_sf"/>
</dbReference>
<evidence type="ECO:0000313" key="3">
    <source>
        <dbReference type="Proteomes" id="UP001303373"/>
    </source>
</evidence>
<feature type="domain" description="DUF427" evidence="1">
    <location>
        <begin position="253"/>
        <end position="342"/>
    </location>
</feature>
<dbReference type="InterPro" id="IPR007361">
    <property type="entry name" value="DUF427"/>
</dbReference>
<dbReference type="Pfam" id="PF04229">
    <property type="entry name" value="GrpB"/>
    <property type="match status" value="1"/>
</dbReference>